<reference evidence="1" key="2">
    <citation type="journal article" date="2024" name="Plant">
        <title>Genomic evolution and insights into agronomic trait innovations of Sesamum species.</title>
        <authorList>
            <person name="Miao H."/>
            <person name="Wang L."/>
            <person name="Qu L."/>
            <person name="Liu H."/>
            <person name="Sun Y."/>
            <person name="Le M."/>
            <person name="Wang Q."/>
            <person name="Wei S."/>
            <person name="Zheng Y."/>
            <person name="Lin W."/>
            <person name="Duan Y."/>
            <person name="Cao H."/>
            <person name="Xiong S."/>
            <person name="Wang X."/>
            <person name="Wei L."/>
            <person name="Li C."/>
            <person name="Ma Q."/>
            <person name="Ju M."/>
            <person name="Zhao R."/>
            <person name="Li G."/>
            <person name="Mu C."/>
            <person name="Tian Q."/>
            <person name="Mei H."/>
            <person name="Zhang T."/>
            <person name="Gao T."/>
            <person name="Zhang H."/>
        </authorList>
    </citation>
    <scope>NUCLEOTIDE SEQUENCE</scope>
    <source>
        <strain evidence="1">KEN1</strain>
    </source>
</reference>
<sequence>MEVTRADLSDLQKLAESFSQLGIVKLVDVQTSEITPALPPQEGSIGFNDPSQDHPMGESTDLYINATPNFMGTKFKENSRRVPEHTPCARTMLQPLHPYDTILNLDIIDFKNTEKLIDEWVAALKIATTTLELDRKLHKTSGVKPGRFCED</sequence>
<dbReference type="AlphaFoldDB" id="A0AAW2XPI4"/>
<organism evidence="1">
    <name type="scientific">Sesamum latifolium</name>
    <dbReference type="NCBI Taxonomy" id="2727402"/>
    <lineage>
        <taxon>Eukaryota</taxon>
        <taxon>Viridiplantae</taxon>
        <taxon>Streptophyta</taxon>
        <taxon>Embryophyta</taxon>
        <taxon>Tracheophyta</taxon>
        <taxon>Spermatophyta</taxon>
        <taxon>Magnoliopsida</taxon>
        <taxon>eudicotyledons</taxon>
        <taxon>Gunneridae</taxon>
        <taxon>Pentapetalae</taxon>
        <taxon>asterids</taxon>
        <taxon>lamiids</taxon>
        <taxon>Lamiales</taxon>
        <taxon>Pedaliaceae</taxon>
        <taxon>Sesamum</taxon>
    </lineage>
</organism>
<proteinExistence type="predicted"/>
<gene>
    <name evidence="1" type="ORF">Slati_0947100</name>
</gene>
<accession>A0AAW2XPI4</accession>
<comment type="caution">
    <text evidence="1">The sequence shown here is derived from an EMBL/GenBank/DDBJ whole genome shotgun (WGS) entry which is preliminary data.</text>
</comment>
<evidence type="ECO:0000313" key="1">
    <source>
        <dbReference type="EMBL" id="KAL0456079.1"/>
    </source>
</evidence>
<name>A0AAW2XPI4_9LAMI</name>
<dbReference type="EMBL" id="JACGWN010000003">
    <property type="protein sequence ID" value="KAL0456079.1"/>
    <property type="molecule type" value="Genomic_DNA"/>
</dbReference>
<reference evidence="1" key="1">
    <citation type="submission" date="2020-06" db="EMBL/GenBank/DDBJ databases">
        <authorList>
            <person name="Li T."/>
            <person name="Hu X."/>
            <person name="Zhang T."/>
            <person name="Song X."/>
            <person name="Zhang H."/>
            <person name="Dai N."/>
            <person name="Sheng W."/>
            <person name="Hou X."/>
            <person name="Wei L."/>
        </authorList>
    </citation>
    <scope>NUCLEOTIDE SEQUENCE</scope>
    <source>
        <strain evidence="1">KEN1</strain>
        <tissue evidence="1">Leaf</tissue>
    </source>
</reference>
<protein>
    <submittedName>
        <fullName evidence="1">Uncharacterized protein</fullName>
    </submittedName>
</protein>